<keyword evidence="6" id="KW-0282">Flagellum</keyword>
<feature type="chain" id="PRO_5027152582" description="Flagella basal body P-ring formation protein FlgA" evidence="4">
    <location>
        <begin position="20"/>
        <end position="225"/>
    </location>
</feature>
<dbReference type="KEGG" id="ptrp:DCO17_02930"/>
<evidence type="ECO:0000256" key="1">
    <source>
        <dbReference type="ARBA" id="ARBA00004418"/>
    </source>
</evidence>
<dbReference type="RefSeq" id="WP_173955320.1">
    <property type="nucleotide sequence ID" value="NZ_CP028942.1"/>
</dbReference>
<gene>
    <name evidence="6" type="primary">flgA</name>
    <name evidence="6" type="ORF">DCO17_02930</name>
</gene>
<keyword evidence="7" id="KW-1185">Reference proteome</keyword>
<evidence type="ECO:0000256" key="2">
    <source>
        <dbReference type="ARBA" id="ARBA00022729"/>
    </source>
</evidence>
<dbReference type="PANTHER" id="PTHR36307">
    <property type="entry name" value="FLAGELLA BASAL BODY P-RING FORMATION PROTEIN FLGA"/>
    <property type="match status" value="1"/>
</dbReference>
<dbReference type="InterPro" id="IPR041231">
    <property type="entry name" value="FlgA_N"/>
</dbReference>
<accession>A0A6M9PY63</accession>
<evidence type="ECO:0000313" key="6">
    <source>
        <dbReference type="EMBL" id="QKM64278.1"/>
    </source>
</evidence>
<dbReference type="Proteomes" id="UP000503312">
    <property type="component" value="Chromosome"/>
</dbReference>
<dbReference type="AlphaFoldDB" id="A0A6M9PY63"/>
<keyword evidence="6" id="KW-0966">Cell projection</keyword>
<keyword evidence="6" id="KW-0969">Cilium</keyword>
<organism evidence="6 7">
    <name type="scientific">Polynucleobacter tropicus</name>
    <dbReference type="NCBI Taxonomy" id="1743174"/>
    <lineage>
        <taxon>Bacteria</taxon>
        <taxon>Pseudomonadati</taxon>
        <taxon>Pseudomonadota</taxon>
        <taxon>Betaproteobacteria</taxon>
        <taxon>Burkholderiales</taxon>
        <taxon>Burkholderiaceae</taxon>
        <taxon>Polynucleobacter</taxon>
    </lineage>
</organism>
<sequence>MRFIGVIIVAYLLGTNAQAALTPDLDKEITRFIQSSPTVNGLRVQPELVDPNIVVPACSGGAIEISTQPGARIWGRTTLQLRCARAGWMVNVPFNIRVFGNYVVASQYLPAGQKIEPSDIRVIDGELSLLPDDVLRSPKGAYDRILSRSLQMGSPVGLNDLKESSVIKAGDPVRLVLKGKDFEVSGEGIAQTAGMIGDMVRVRIADGQVLQGKVLRPSVVVVTVE</sequence>
<dbReference type="Gene3D" id="2.30.30.760">
    <property type="match status" value="1"/>
</dbReference>
<dbReference type="CDD" id="cd11614">
    <property type="entry name" value="SAF_CpaB_FlgA_like"/>
    <property type="match status" value="1"/>
</dbReference>
<comment type="subcellular location">
    <subcellularLocation>
        <location evidence="1 4">Periplasm</location>
    </subcellularLocation>
</comment>
<dbReference type="PANTHER" id="PTHR36307:SF1">
    <property type="entry name" value="FLAGELLA BASAL BODY P-RING FORMATION PROTEIN FLGA"/>
    <property type="match status" value="1"/>
</dbReference>
<dbReference type="EMBL" id="CP028942">
    <property type="protein sequence ID" value="QKM64278.1"/>
    <property type="molecule type" value="Genomic_DNA"/>
</dbReference>
<dbReference type="InterPro" id="IPR013974">
    <property type="entry name" value="SAF"/>
</dbReference>
<dbReference type="NCBIfam" id="TIGR03170">
    <property type="entry name" value="flgA_cterm"/>
    <property type="match status" value="1"/>
</dbReference>
<evidence type="ECO:0000256" key="4">
    <source>
        <dbReference type="RuleBase" id="RU362063"/>
    </source>
</evidence>
<name>A0A6M9PY63_9BURK</name>
<dbReference type="SMART" id="SM00858">
    <property type="entry name" value="SAF"/>
    <property type="match status" value="1"/>
</dbReference>
<feature type="domain" description="SAF" evidence="5">
    <location>
        <begin position="100"/>
        <end position="162"/>
    </location>
</feature>
<feature type="signal peptide" evidence="4">
    <location>
        <begin position="1"/>
        <end position="19"/>
    </location>
</feature>
<dbReference type="GO" id="GO:0042597">
    <property type="term" value="C:periplasmic space"/>
    <property type="evidence" value="ECO:0007669"/>
    <property type="project" value="UniProtKB-SubCell"/>
</dbReference>
<dbReference type="InterPro" id="IPR039246">
    <property type="entry name" value="Flagellar_FlgA"/>
</dbReference>
<dbReference type="Pfam" id="PF13144">
    <property type="entry name" value="ChapFlgA"/>
    <property type="match status" value="1"/>
</dbReference>
<protein>
    <recommendedName>
        <fullName evidence="4">Flagella basal body P-ring formation protein FlgA</fullName>
    </recommendedName>
</protein>
<keyword evidence="2 4" id="KW-0732">Signal</keyword>
<evidence type="ECO:0000259" key="5">
    <source>
        <dbReference type="SMART" id="SM00858"/>
    </source>
</evidence>
<reference evidence="6 7" key="1">
    <citation type="submission" date="2018-04" db="EMBL/GenBank/DDBJ databases">
        <title>Polynucleobacter sp. UH21B genome.</title>
        <authorList>
            <person name="Hahn M.W."/>
        </authorList>
    </citation>
    <scope>NUCLEOTIDE SEQUENCE [LARGE SCALE GENOMIC DNA]</scope>
    <source>
        <strain evidence="6 7">MWH-UH21B</strain>
    </source>
</reference>
<dbReference type="GO" id="GO:0044780">
    <property type="term" value="P:bacterial-type flagellum assembly"/>
    <property type="evidence" value="ECO:0007669"/>
    <property type="project" value="InterPro"/>
</dbReference>
<evidence type="ECO:0000256" key="3">
    <source>
        <dbReference type="ARBA" id="ARBA00022764"/>
    </source>
</evidence>
<evidence type="ECO:0000313" key="7">
    <source>
        <dbReference type="Proteomes" id="UP000503312"/>
    </source>
</evidence>
<dbReference type="InterPro" id="IPR017585">
    <property type="entry name" value="SAF_FlgA"/>
</dbReference>
<proteinExistence type="inferred from homology"/>
<comment type="function">
    <text evidence="4">Involved in the assembly process of the P-ring formation. It may associate with FlgF on the rod constituting a structure essential for the P-ring assembly or may act as a modulator protein for the P-ring assembly.</text>
</comment>
<dbReference type="Pfam" id="PF17656">
    <property type="entry name" value="ChapFlgA_N"/>
    <property type="match status" value="1"/>
</dbReference>
<keyword evidence="4" id="KW-1005">Bacterial flagellum biogenesis</keyword>
<keyword evidence="3 4" id="KW-0574">Periplasm</keyword>
<comment type="similarity">
    <text evidence="4">Belongs to the FlgA family.</text>
</comment>